<evidence type="ECO:0000256" key="2">
    <source>
        <dbReference type="ARBA" id="ARBA00008072"/>
    </source>
</evidence>
<dbReference type="SUPFAM" id="SSF51735">
    <property type="entry name" value="NAD(P)-binding Rossmann-fold domains"/>
    <property type="match status" value="1"/>
</dbReference>
<evidence type="ECO:0000313" key="9">
    <source>
        <dbReference type="EMBL" id="KIM92603.1"/>
    </source>
</evidence>
<dbReference type="InterPro" id="IPR020843">
    <property type="entry name" value="ER"/>
</dbReference>
<comment type="similarity">
    <text evidence="2 7">Belongs to the zinc-containing alcohol dehydrogenase family.</text>
</comment>
<evidence type="ECO:0000313" key="10">
    <source>
        <dbReference type="Proteomes" id="UP000054321"/>
    </source>
</evidence>
<dbReference type="Gene3D" id="3.90.180.10">
    <property type="entry name" value="Medium-chain alcohol dehydrogenases, catalytic domain"/>
    <property type="match status" value="1"/>
</dbReference>
<dbReference type="PANTHER" id="PTHR42940">
    <property type="entry name" value="ALCOHOL DEHYDROGENASE 1-RELATED"/>
    <property type="match status" value="1"/>
</dbReference>
<dbReference type="InterPro" id="IPR036291">
    <property type="entry name" value="NAD(P)-bd_dom_sf"/>
</dbReference>
<reference evidence="9 10" key="1">
    <citation type="submission" date="2014-04" db="EMBL/GenBank/DDBJ databases">
        <authorList>
            <consortium name="DOE Joint Genome Institute"/>
            <person name="Kuo A."/>
            <person name="Martino E."/>
            <person name="Perotto S."/>
            <person name="Kohler A."/>
            <person name="Nagy L.G."/>
            <person name="Floudas D."/>
            <person name="Copeland A."/>
            <person name="Barry K.W."/>
            <person name="Cichocki N."/>
            <person name="Veneault-Fourrey C."/>
            <person name="LaButti K."/>
            <person name="Lindquist E.A."/>
            <person name="Lipzen A."/>
            <person name="Lundell T."/>
            <person name="Morin E."/>
            <person name="Murat C."/>
            <person name="Sun H."/>
            <person name="Tunlid A."/>
            <person name="Henrissat B."/>
            <person name="Grigoriev I.V."/>
            <person name="Hibbett D.S."/>
            <person name="Martin F."/>
            <person name="Nordberg H.P."/>
            <person name="Cantor M.N."/>
            <person name="Hua S.X."/>
        </authorList>
    </citation>
    <scope>NUCLEOTIDE SEQUENCE [LARGE SCALE GENOMIC DNA]</scope>
    <source>
        <strain evidence="9 10">Zn</strain>
    </source>
</reference>
<dbReference type="EMBL" id="KN832915">
    <property type="protein sequence ID" value="KIM92603.1"/>
    <property type="molecule type" value="Genomic_DNA"/>
</dbReference>
<evidence type="ECO:0000259" key="8">
    <source>
        <dbReference type="SMART" id="SM00829"/>
    </source>
</evidence>
<evidence type="ECO:0000256" key="7">
    <source>
        <dbReference type="RuleBase" id="RU361277"/>
    </source>
</evidence>
<evidence type="ECO:0000256" key="4">
    <source>
        <dbReference type="ARBA" id="ARBA00022833"/>
    </source>
</evidence>
<feature type="domain" description="Enoyl reductase (ER)" evidence="8">
    <location>
        <begin position="25"/>
        <end position="365"/>
    </location>
</feature>
<dbReference type="Proteomes" id="UP000054321">
    <property type="component" value="Unassembled WGS sequence"/>
</dbReference>
<dbReference type="AlphaFoldDB" id="A0A0C3C1D3"/>
<accession>A0A0C3C1D3</accession>
<dbReference type="STRING" id="913774.A0A0C3C1D3"/>
<dbReference type="CDD" id="cd08297">
    <property type="entry name" value="CAD3"/>
    <property type="match status" value="1"/>
</dbReference>
<evidence type="ECO:0000256" key="5">
    <source>
        <dbReference type="ARBA" id="ARBA00023002"/>
    </source>
</evidence>
<dbReference type="InParanoid" id="A0A0C3C1D3"/>
<evidence type="ECO:0000256" key="1">
    <source>
        <dbReference type="ARBA" id="ARBA00001947"/>
    </source>
</evidence>
<dbReference type="OrthoDB" id="1879366at2759"/>
<gene>
    <name evidence="9" type="ORF">OIDMADRAFT_139366</name>
</gene>
<name>A0A0C3C1D3_OIDMZ</name>
<dbReference type="Gene3D" id="3.40.50.720">
    <property type="entry name" value="NAD(P)-binding Rossmann-like Domain"/>
    <property type="match status" value="1"/>
</dbReference>
<keyword evidence="10" id="KW-1185">Reference proteome</keyword>
<dbReference type="InterPro" id="IPR011032">
    <property type="entry name" value="GroES-like_sf"/>
</dbReference>
<sequence>MANTVCNEAKTLPISHRAAVYDCPGSISTKIIELKTPEPGVGEVLIRLTHSGVCHSDLGVMTQSWDVLPHPTPKGQVGGHEGVGEVVKIGPGVPEGRVKIGSRVGVKWVAKVCNNCAACLEQADGVCFGRSISGYFTPGTFQQYVAGPADYVTPIPDGLSSADAAPMLCAGVTMYAALQKSNAIGGDWVAISGAGGGLGHIGVQIAARGLGLRVIGIDHGSKEELVKESGAELFLDITKFDPSSMVREVQASTDGLGCHAVIVCTASNKAYEQSLELLRFGGTVVCVGVPEGVSIPIASAKPAHLISSQLNIVAVSVGNRKDAKAVLDMAARGIVKTKYTVESLDNLTDVFERMSKGQLQGRVVINL</sequence>
<dbReference type="GO" id="GO:0008270">
    <property type="term" value="F:zinc ion binding"/>
    <property type="evidence" value="ECO:0007669"/>
    <property type="project" value="InterPro"/>
</dbReference>
<dbReference type="SUPFAM" id="SSF50129">
    <property type="entry name" value="GroES-like"/>
    <property type="match status" value="1"/>
</dbReference>
<keyword evidence="5" id="KW-0560">Oxidoreductase</keyword>
<protein>
    <recommendedName>
        <fullName evidence="8">Enoyl reductase (ER) domain-containing protein</fullName>
    </recommendedName>
</protein>
<keyword evidence="3 7" id="KW-0479">Metal-binding</keyword>
<comment type="cofactor">
    <cofactor evidence="1 7">
        <name>Zn(2+)</name>
        <dbReference type="ChEBI" id="CHEBI:29105"/>
    </cofactor>
</comment>
<dbReference type="InterPro" id="IPR013149">
    <property type="entry name" value="ADH-like_C"/>
</dbReference>
<keyword evidence="4 7" id="KW-0862">Zinc</keyword>
<evidence type="ECO:0000256" key="3">
    <source>
        <dbReference type="ARBA" id="ARBA00022723"/>
    </source>
</evidence>
<dbReference type="Pfam" id="PF00107">
    <property type="entry name" value="ADH_zinc_N"/>
    <property type="match status" value="1"/>
</dbReference>
<dbReference type="PROSITE" id="PS00059">
    <property type="entry name" value="ADH_ZINC"/>
    <property type="match status" value="1"/>
</dbReference>
<keyword evidence="6" id="KW-0520">NAD</keyword>
<dbReference type="GO" id="GO:0004022">
    <property type="term" value="F:alcohol dehydrogenase (NAD+) activity"/>
    <property type="evidence" value="ECO:0007669"/>
    <property type="project" value="TreeGrafter"/>
</dbReference>
<reference evidence="10" key="2">
    <citation type="submission" date="2015-01" db="EMBL/GenBank/DDBJ databases">
        <title>Evolutionary Origins and Diversification of the Mycorrhizal Mutualists.</title>
        <authorList>
            <consortium name="DOE Joint Genome Institute"/>
            <consortium name="Mycorrhizal Genomics Consortium"/>
            <person name="Kohler A."/>
            <person name="Kuo A."/>
            <person name="Nagy L.G."/>
            <person name="Floudas D."/>
            <person name="Copeland A."/>
            <person name="Barry K.W."/>
            <person name="Cichocki N."/>
            <person name="Veneault-Fourrey C."/>
            <person name="LaButti K."/>
            <person name="Lindquist E.A."/>
            <person name="Lipzen A."/>
            <person name="Lundell T."/>
            <person name="Morin E."/>
            <person name="Murat C."/>
            <person name="Riley R."/>
            <person name="Ohm R."/>
            <person name="Sun H."/>
            <person name="Tunlid A."/>
            <person name="Henrissat B."/>
            <person name="Grigoriev I.V."/>
            <person name="Hibbett D.S."/>
            <person name="Martin F."/>
        </authorList>
    </citation>
    <scope>NUCLEOTIDE SEQUENCE [LARGE SCALE GENOMIC DNA]</scope>
    <source>
        <strain evidence="10">Zn</strain>
    </source>
</reference>
<dbReference type="SMART" id="SM00829">
    <property type="entry name" value="PKS_ER"/>
    <property type="match status" value="1"/>
</dbReference>
<dbReference type="Pfam" id="PF08240">
    <property type="entry name" value="ADH_N"/>
    <property type="match status" value="1"/>
</dbReference>
<evidence type="ECO:0000256" key="6">
    <source>
        <dbReference type="ARBA" id="ARBA00023027"/>
    </source>
</evidence>
<dbReference type="FunFam" id="3.40.50.720:FF:000039">
    <property type="entry name" value="Alcohol dehydrogenase AdhP"/>
    <property type="match status" value="1"/>
</dbReference>
<organism evidence="9 10">
    <name type="scientific">Oidiodendron maius (strain Zn)</name>
    <dbReference type="NCBI Taxonomy" id="913774"/>
    <lineage>
        <taxon>Eukaryota</taxon>
        <taxon>Fungi</taxon>
        <taxon>Dikarya</taxon>
        <taxon>Ascomycota</taxon>
        <taxon>Pezizomycotina</taxon>
        <taxon>Leotiomycetes</taxon>
        <taxon>Leotiomycetes incertae sedis</taxon>
        <taxon>Myxotrichaceae</taxon>
        <taxon>Oidiodendron</taxon>
    </lineage>
</organism>
<dbReference type="InterPro" id="IPR013154">
    <property type="entry name" value="ADH-like_N"/>
</dbReference>
<dbReference type="PANTHER" id="PTHR42940:SF5">
    <property type="entry name" value="ALCOHOL DEHYDROGENASE 2"/>
    <property type="match status" value="1"/>
</dbReference>
<dbReference type="HOGENOM" id="CLU_026673_20_1_1"/>
<proteinExistence type="inferred from homology"/>
<dbReference type="InterPro" id="IPR002328">
    <property type="entry name" value="ADH_Zn_CS"/>
</dbReference>
<dbReference type="GO" id="GO:0005737">
    <property type="term" value="C:cytoplasm"/>
    <property type="evidence" value="ECO:0007669"/>
    <property type="project" value="TreeGrafter"/>
</dbReference>